<evidence type="ECO:0000313" key="6">
    <source>
        <dbReference type="EMBL" id="KIU26374.1"/>
    </source>
</evidence>
<dbReference type="EMBL" id="JXTP01000078">
    <property type="protein sequence ID" value="KIU26374.1"/>
    <property type="molecule type" value="Genomic_DNA"/>
</dbReference>
<evidence type="ECO:0000256" key="2">
    <source>
        <dbReference type="ARBA" id="ARBA00022679"/>
    </source>
</evidence>
<dbReference type="Gene3D" id="1.10.1070.20">
    <property type="match status" value="1"/>
</dbReference>
<dbReference type="InterPro" id="IPR017508">
    <property type="entry name" value="HipA_N1"/>
</dbReference>
<protein>
    <submittedName>
        <fullName evidence="6">HipA N-terminal domain protein</fullName>
    </submittedName>
</protein>
<comment type="caution">
    <text evidence="6">The sequence shown here is derived from an EMBL/GenBank/DDBJ whole genome shotgun (WGS) entry which is preliminary data.</text>
</comment>
<sequence>MTLPVYFEEHLVGDVHEDADGPRFVYAASWTEDRQAFPISITMPLGEREVEPARFLTWASNLLPEAEQLVVIARQLGVAQTDILALLDAIGRDTAGALSFGAPGLTGTERWQRIETEDDLERIIEELPRKPFLAGDDGVSMSLAGVQTKLAVACDADGRIYIPLDGSPSTHILKPDSERLHGSVQNEAWCLTLARHCGLTVPSVMTGVAGGRRYFLIPRYDRVQDGAQWRRLHQEDFCQALGRPPSAKYERNRTGVRGPTVADMMNLVRRQALGPDALRLFDAVVFNVLACNTDAHAKNYSILIPAGSRVRTAPLYDVMCAEVFDGVTRNLAQTVADKNRGNYLKRRHWLRLAAACGLGAAPTIRRVRALANRVLANVDRARMDVEAMPAGGDATLPMIVDAVSARCREILAGLDDMEGVK</sequence>
<dbReference type="Proteomes" id="UP000033203">
    <property type="component" value="Unassembled WGS sequence"/>
</dbReference>
<accession>A0A0D1KPG7</accession>
<organism evidence="6 7">
    <name type="scientific">Sphingomonas melonis</name>
    <dbReference type="NCBI Taxonomy" id="152682"/>
    <lineage>
        <taxon>Bacteria</taxon>
        <taxon>Pseudomonadati</taxon>
        <taxon>Pseudomonadota</taxon>
        <taxon>Alphaproteobacteria</taxon>
        <taxon>Sphingomonadales</taxon>
        <taxon>Sphingomonadaceae</taxon>
        <taxon>Sphingomonas</taxon>
    </lineage>
</organism>
<dbReference type="NCBIfam" id="TIGR03071">
    <property type="entry name" value="couple_hipA"/>
    <property type="match status" value="1"/>
</dbReference>
<feature type="domain" description="HipA-like C-terminal" evidence="4">
    <location>
        <begin position="141"/>
        <end position="376"/>
    </location>
</feature>
<gene>
    <name evidence="6" type="ORF">SR41_14920</name>
</gene>
<dbReference type="Pfam" id="PF13657">
    <property type="entry name" value="Couple_hipA"/>
    <property type="match status" value="1"/>
</dbReference>
<dbReference type="PANTHER" id="PTHR37419">
    <property type="entry name" value="SERINE/THREONINE-PROTEIN KINASE TOXIN HIPA"/>
    <property type="match status" value="1"/>
</dbReference>
<dbReference type="GO" id="GO:0005829">
    <property type="term" value="C:cytosol"/>
    <property type="evidence" value="ECO:0007669"/>
    <property type="project" value="TreeGrafter"/>
</dbReference>
<keyword evidence="3" id="KW-0418">Kinase</keyword>
<proteinExistence type="inferred from homology"/>
<dbReference type="GO" id="GO:0004674">
    <property type="term" value="F:protein serine/threonine kinase activity"/>
    <property type="evidence" value="ECO:0007669"/>
    <property type="project" value="TreeGrafter"/>
</dbReference>
<comment type="similarity">
    <text evidence="1">Belongs to the HipA Ser/Thr kinase family.</text>
</comment>
<keyword evidence="2" id="KW-0808">Transferase</keyword>
<evidence type="ECO:0000256" key="1">
    <source>
        <dbReference type="ARBA" id="ARBA00010164"/>
    </source>
</evidence>
<dbReference type="PATRIC" id="fig|1549858.7.peg.3719"/>
<reference evidence="6 7" key="1">
    <citation type="submission" date="2015-01" db="EMBL/GenBank/DDBJ databases">
        <title>Genome of Sphingomonas taxi strain 30a.</title>
        <authorList>
            <person name="Eevers N."/>
            <person name="Van Hamme J."/>
            <person name="Bottos E."/>
            <person name="Weyens N."/>
            <person name="Vangronsveld J."/>
        </authorList>
    </citation>
    <scope>NUCLEOTIDE SEQUENCE [LARGE SCALE GENOMIC DNA]</scope>
    <source>
        <strain evidence="6 7">30a</strain>
    </source>
</reference>
<dbReference type="InterPro" id="IPR052028">
    <property type="entry name" value="HipA_Ser/Thr_kinase"/>
</dbReference>
<dbReference type="InterPro" id="IPR012893">
    <property type="entry name" value="HipA-like_C"/>
</dbReference>
<feature type="domain" description="HipA N-terminal subdomain 1" evidence="5">
    <location>
        <begin position="4"/>
        <end position="100"/>
    </location>
</feature>
<dbReference type="Pfam" id="PF07804">
    <property type="entry name" value="HipA_C"/>
    <property type="match status" value="1"/>
</dbReference>
<dbReference type="PANTHER" id="PTHR37419:SF1">
    <property type="entry name" value="SERINE_THREONINE-PROTEIN KINASE TOXIN HIPA"/>
    <property type="match status" value="1"/>
</dbReference>
<evidence type="ECO:0000256" key="3">
    <source>
        <dbReference type="ARBA" id="ARBA00022777"/>
    </source>
</evidence>
<dbReference type="CDD" id="cd17793">
    <property type="entry name" value="HipA"/>
    <property type="match status" value="1"/>
</dbReference>
<dbReference type="AlphaFoldDB" id="A0A0D1KPG7"/>
<evidence type="ECO:0000313" key="7">
    <source>
        <dbReference type="Proteomes" id="UP000033203"/>
    </source>
</evidence>
<evidence type="ECO:0000259" key="4">
    <source>
        <dbReference type="Pfam" id="PF07804"/>
    </source>
</evidence>
<name>A0A0D1KPG7_9SPHN</name>
<evidence type="ECO:0000259" key="5">
    <source>
        <dbReference type="Pfam" id="PF13657"/>
    </source>
</evidence>